<reference evidence="2" key="1">
    <citation type="submission" date="2021-05" db="EMBL/GenBank/DDBJ databases">
        <authorList>
            <person name="Alioto T."/>
            <person name="Alioto T."/>
            <person name="Gomez Garrido J."/>
        </authorList>
    </citation>
    <scope>NUCLEOTIDE SEQUENCE</scope>
</reference>
<organism evidence="2">
    <name type="scientific">Culex pipiens</name>
    <name type="common">House mosquito</name>
    <dbReference type="NCBI Taxonomy" id="7175"/>
    <lineage>
        <taxon>Eukaryota</taxon>
        <taxon>Metazoa</taxon>
        <taxon>Ecdysozoa</taxon>
        <taxon>Arthropoda</taxon>
        <taxon>Hexapoda</taxon>
        <taxon>Insecta</taxon>
        <taxon>Pterygota</taxon>
        <taxon>Neoptera</taxon>
        <taxon>Endopterygota</taxon>
        <taxon>Diptera</taxon>
        <taxon>Nematocera</taxon>
        <taxon>Culicoidea</taxon>
        <taxon>Culicidae</taxon>
        <taxon>Culicinae</taxon>
        <taxon>Culicini</taxon>
        <taxon>Culex</taxon>
        <taxon>Culex</taxon>
    </lineage>
</organism>
<proteinExistence type="predicted"/>
<dbReference type="EMBL" id="HBUE01094478">
    <property type="protein sequence ID" value="CAG6482792.1"/>
    <property type="molecule type" value="Transcribed_RNA"/>
</dbReference>
<keyword evidence="1" id="KW-0472">Membrane</keyword>
<keyword evidence="1" id="KW-0812">Transmembrane</keyword>
<evidence type="ECO:0000256" key="1">
    <source>
        <dbReference type="SAM" id="Phobius"/>
    </source>
</evidence>
<evidence type="ECO:0000313" key="2">
    <source>
        <dbReference type="EMBL" id="CAG6482792.1"/>
    </source>
</evidence>
<accession>A0A8D8BWQ0</accession>
<sequence>MATAWQACSVLTVGLASEPIPPSAIPTSSITRARNINRFRLISTLPVSFVSFSFSFYGARWGTRPQVNPSPVSCGKKGSGRTSIAYKMNTTGRYRGSGGGR</sequence>
<keyword evidence="1" id="KW-1133">Transmembrane helix</keyword>
<protein>
    <submittedName>
        <fullName evidence="2">(northern house mosquito) hypothetical protein</fullName>
    </submittedName>
</protein>
<name>A0A8D8BWQ0_CULPI</name>
<dbReference type="AlphaFoldDB" id="A0A8D8BWQ0"/>
<feature type="transmembrane region" description="Helical" evidence="1">
    <location>
        <begin position="40"/>
        <end position="59"/>
    </location>
</feature>